<dbReference type="OrthoDB" id="9776822at2"/>
<dbReference type="InterPro" id="IPR050306">
    <property type="entry name" value="PfkB_Carbo_kinase"/>
</dbReference>
<dbReference type="KEGG" id="llu:AKJ09_08314"/>
<dbReference type="Pfam" id="PF00294">
    <property type="entry name" value="PfkB"/>
    <property type="match status" value="1"/>
</dbReference>
<dbReference type="InterPro" id="IPR011611">
    <property type="entry name" value="PfkB_dom"/>
</dbReference>
<evidence type="ECO:0000256" key="3">
    <source>
        <dbReference type="ARBA" id="ARBA00022741"/>
    </source>
</evidence>
<dbReference type="AlphaFoldDB" id="A0A0K1Q740"/>
<evidence type="ECO:0000256" key="2">
    <source>
        <dbReference type="ARBA" id="ARBA00022679"/>
    </source>
</evidence>
<sequence length="319" mass="33032">MATGIDVACFGELLWDFFEADAKTDKEPIARTFRREIGGATANVATVLARLGIATSVIGAVGDDKLGSALKSALAAEGVDVSHVAKLEARTGITFVTRAAGGEPTFLPYREGTADMQMSEDHVTSAMAKARWAIVSSTSMLGKVRPATEKFVAALQKAKGSLVVDLNARAHLWPSVDALRGACAELVSRAAVVKASEKDLSAIAGKRGVSWLEENAKQATWILTRGENGAAAVGAHGQATAPTKRVRAADATGAGDAFVAGVVAVLVKAGVKPDSDAFKDAKLWTRAMEVGHQLGSKSVAAVGAVTGVVGLDDIRARIR</sequence>
<dbReference type="GO" id="GO:0005524">
    <property type="term" value="F:ATP binding"/>
    <property type="evidence" value="ECO:0007669"/>
    <property type="project" value="UniProtKB-KW"/>
</dbReference>
<keyword evidence="5" id="KW-0067">ATP-binding</keyword>
<dbReference type="Gene3D" id="3.40.1190.20">
    <property type="match status" value="1"/>
</dbReference>
<evidence type="ECO:0000259" key="6">
    <source>
        <dbReference type="Pfam" id="PF00294"/>
    </source>
</evidence>
<reference evidence="7 8" key="1">
    <citation type="submission" date="2015-08" db="EMBL/GenBank/DDBJ databases">
        <authorList>
            <person name="Babu N.S."/>
            <person name="Beckwith C.J."/>
            <person name="Beseler K.G."/>
            <person name="Brison A."/>
            <person name="Carone J.V."/>
            <person name="Caskin T.P."/>
            <person name="Diamond M."/>
            <person name="Durham M.E."/>
            <person name="Foxe J.M."/>
            <person name="Go M."/>
            <person name="Henderson B.A."/>
            <person name="Jones I.B."/>
            <person name="McGettigan J.A."/>
            <person name="Micheletti S.J."/>
            <person name="Nasrallah M.E."/>
            <person name="Ortiz D."/>
            <person name="Piller C.R."/>
            <person name="Privatt S.R."/>
            <person name="Schneider S.L."/>
            <person name="Sharp S."/>
            <person name="Smith T.C."/>
            <person name="Stanton J.D."/>
            <person name="Ullery H.E."/>
            <person name="Wilson R.J."/>
            <person name="Serrano M.G."/>
            <person name="Buck G."/>
            <person name="Lee V."/>
            <person name="Wang Y."/>
            <person name="Carvalho R."/>
            <person name="Voegtly L."/>
            <person name="Shi R."/>
            <person name="Duckworth R."/>
            <person name="Johnson A."/>
            <person name="Loviza R."/>
            <person name="Walstead R."/>
            <person name="Shah Z."/>
            <person name="Kiflezghi M."/>
            <person name="Wade K."/>
            <person name="Ball S.L."/>
            <person name="Bradley K.W."/>
            <person name="Asai D.J."/>
            <person name="Bowman C.A."/>
            <person name="Russell D.A."/>
            <person name="Pope W.H."/>
            <person name="Jacobs-Sera D."/>
            <person name="Hendrix R.W."/>
            <person name="Hatfull G.F."/>
        </authorList>
    </citation>
    <scope>NUCLEOTIDE SEQUENCE [LARGE SCALE GENOMIC DNA]</scope>
    <source>
        <strain evidence="7 8">DSM 27648</strain>
    </source>
</reference>
<dbReference type="PANTHER" id="PTHR43085">
    <property type="entry name" value="HEXOKINASE FAMILY MEMBER"/>
    <property type="match status" value="1"/>
</dbReference>
<dbReference type="PANTHER" id="PTHR43085:SF1">
    <property type="entry name" value="PSEUDOURIDINE KINASE-RELATED"/>
    <property type="match status" value="1"/>
</dbReference>
<evidence type="ECO:0000256" key="4">
    <source>
        <dbReference type="ARBA" id="ARBA00022777"/>
    </source>
</evidence>
<protein>
    <submittedName>
        <fullName evidence="7">2-dehydro-3-deoxygluconate kinase</fullName>
    </submittedName>
</protein>
<dbReference type="SUPFAM" id="SSF53613">
    <property type="entry name" value="Ribokinase-like"/>
    <property type="match status" value="1"/>
</dbReference>
<keyword evidence="4 7" id="KW-0418">Kinase</keyword>
<dbReference type="InterPro" id="IPR029056">
    <property type="entry name" value="Ribokinase-like"/>
</dbReference>
<proteinExistence type="inferred from homology"/>
<evidence type="ECO:0000313" key="8">
    <source>
        <dbReference type="Proteomes" id="UP000064967"/>
    </source>
</evidence>
<evidence type="ECO:0000256" key="5">
    <source>
        <dbReference type="ARBA" id="ARBA00022840"/>
    </source>
</evidence>
<organism evidence="7 8">
    <name type="scientific">Labilithrix luteola</name>
    <dbReference type="NCBI Taxonomy" id="1391654"/>
    <lineage>
        <taxon>Bacteria</taxon>
        <taxon>Pseudomonadati</taxon>
        <taxon>Myxococcota</taxon>
        <taxon>Polyangia</taxon>
        <taxon>Polyangiales</taxon>
        <taxon>Labilitrichaceae</taxon>
        <taxon>Labilithrix</taxon>
    </lineage>
</organism>
<dbReference type="RefSeq" id="WP_146652709.1">
    <property type="nucleotide sequence ID" value="NZ_CP012333.1"/>
</dbReference>
<comment type="similarity">
    <text evidence="1">Belongs to the carbohydrate kinase PfkB family.</text>
</comment>
<dbReference type="GO" id="GO:0016301">
    <property type="term" value="F:kinase activity"/>
    <property type="evidence" value="ECO:0007669"/>
    <property type="project" value="UniProtKB-KW"/>
</dbReference>
<feature type="domain" description="Carbohydrate kinase PfkB" evidence="6">
    <location>
        <begin position="6"/>
        <end position="305"/>
    </location>
</feature>
<accession>A0A0K1Q740</accession>
<dbReference type="STRING" id="1391654.AKJ09_08314"/>
<keyword evidence="2" id="KW-0808">Transferase</keyword>
<gene>
    <name evidence="7" type="ORF">AKJ09_08314</name>
</gene>
<keyword evidence="3" id="KW-0547">Nucleotide-binding</keyword>
<keyword evidence="8" id="KW-1185">Reference proteome</keyword>
<evidence type="ECO:0000256" key="1">
    <source>
        <dbReference type="ARBA" id="ARBA00010688"/>
    </source>
</evidence>
<name>A0A0K1Q740_9BACT</name>
<evidence type="ECO:0000313" key="7">
    <source>
        <dbReference type="EMBL" id="AKV01651.1"/>
    </source>
</evidence>
<dbReference type="Proteomes" id="UP000064967">
    <property type="component" value="Chromosome"/>
</dbReference>
<dbReference type="EMBL" id="CP012333">
    <property type="protein sequence ID" value="AKV01651.1"/>
    <property type="molecule type" value="Genomic_DNA"/>
</dbReference>